<dbReference type="Pfam" id="PF00550">
    <property type="entry name" value="PP-binding"/>
    <property type="match status" value="1"/>
</dbReference>
<dbReference type="SUPFAM" id="SSF47336">
    <property type="entry name" value="ACP-like"/>
    <property type="match status" value="1"/>
</dbReference>
<evidence type="ECO:0000313" key="2">
    <source>
        <dbReference type="EMBL" id="KAA2255367.1"/>
    </source>
</evidence>
<accession>A0A5B2WZJ2</accession>
<dbReference type="RefSeq" id="WP_149852938.1">
    <property type="nucleotide sequence ID" value="NZ_VUOB01000057.1"/>
</dbReference>
<feature type="domain" description="Carrier" evidence="1">
    <location>
        <begin position="9"/>
        <end position="89"/>
    </location>
</feature>
<reference evidence="2 3" key="1">
    <citation type="submission" date="2019-09" db="EMBL/GenBank/DDBJ databases">
        <title>Goodfellowia gen. nov., a new genus of the Pseudonocardineae related to Actinoalloteichus, containing Goodfellowia coeruleoviolacea gen. nov., comb. nov. gen. nov., comb. nov.</title>
        <authorList>
            <person name="Labeda D."/>
        </authorList>
    </citation>
    <scope>NUCLEOTIDE SEQUENCE [LARGE SCALE GENOMIC DNA]</scope>
    <source>
        <strain evidence="2 3">AN110305</strain>
    </source>
</reference>
<evidence type="ECO:0000313" key="3">
    <source>
        <dbReference type="Proteomes" id="UP000323454"/>
    </source>
</evidence>
<protein>
    <submittedName>
        <fullName evidence="2">Acyl carrier protein</fullName>
    </submittedName>
</protein>
<organism evidence="2 3">
    <name type="scientific">Solihabitans fulvus</name>
    <dbReference type="NCBI Taxonomy" id="1892852"/>
    <lineage>
        <taxon>Bacteria</taxon>
        <taxon>Bacillati</taxon>
        <taxon>Actinomycetota</taxon>
        <taxon>Actinomycetes</taxon>
        <taxon>Pseudonocardiales</taxon>
        <taxon>Pseudonocardiaceae</taxon>
        <taxon>Solihabitans</taxon>
    </lineage>
</organism>
<dbReference type="InterPro" id="IPR036736">
    <property type="entry name" value="ACP-like_sf"/>
</dbReference>
<reference evidence="2 3" key="2">
    <citation type="submission" date="2019-09" db="EMBL/GenBank/DDBJ databases">
        <authorList>
            <person name="Jin C."/>
        </authorList>
    </citation>
    <scope>NUCLEOTIDE SEQUENCE [LARGE SCALE GENOMIC DNA]</scope>
    <source>
        <strain evidence="2 3">AN110305</strain>
    </source>
</reference>
<dbReference type="InterPro" id="IPR009081">
    <property type="entry name" value="PP-bd_ACP"/>
</dbReference>
<gene>
    <name evidence="2" type="ORF">F0L68_28600</name>
</gene>
<dbReference type="PROSITE" id="PS50075">
    <property type="entry name" value="CARRIER"/>
    <property type="match status" value="1"/>
</dbReference>
<dbReference type="EMBL" id="VUOB01000057">
    <property type="protein sequence ID" value="KAA2255367.1"/>
    <property type="molecule type" value="Genomic_DNA"/>
</dbReference>
<sequence>MTTAQNRHDEVNEAVKRLVVLESRLSIPPSEVADDEPLNGNVLRVNSLGFLGMLVRLEDELDVTLPDDLFAGTVFTTVADLVGVVLRAVEVPR</sequence>
<dbReference type="AlphaFoldDB" id="A0A5B2WZJ2"/>
<dbReference type="OrthoDB" id="4225030at2"/>
<dbReference type="Gene3D" id="1.10.1200.10">
    <property type="entry name" value="ACP-like"/>
    <property type="match status" value="1"/>
</dbReference>
<name>A0A5B2WZJ2_9PSEU</name>
<dbReference type="Proteomes" id="UP000323454">
    <property type="component" value="Unassembled WGS sequence"/>
</dbReference>
<evidence type="ECO:0000259" key="1">
    <source>
        <dbReference type="PROSITE" id="PS50075"/>
    </source>
</evidence>
<keyword evidence="3" id="KW-1185">Reference proteome</keyword>
<proteinExistence type="predicted"/>
<comment type="caution">
    <text evidence="2">The sequence shown here is derived from an EMBL/GenBank/DDBJ whole genome shotgun (WGS) entry which is preliminary data.</text>
</comment>